<feature type="domain" description="C-type lectin" evidence="4">
    <location>
        <begin position="1031"/>
        <end position="1147"/>
    </location>
</feature>
<feature type="domain" description="C-type lectin" evidence="4">
    <location>
        <begin position="727"/>
        <end position="846"/>
    </location>
</feature>
<evidence type="ECO:0000256" key="2">
    <source>
        <dbReference type="SAM" id="MobiDB-lite"/>
    </source>
</evidence>
<dbReference type="Pfam" id="PF00059">
    <property type="entry name" value="Lectin_C"/>
    <property type="match status" value="8"/>
</dbReference>
<keyword evidence="3" id="KW-1133">Transmembrane helix</keyword>
<sequence length="1471" mass="161793">MRSRQSEHPDLQNKAPGSWYNSECSAAKSIVCYHKGEVGAIPPPEETFDKECGPGWVRGLDFCYLLRPDPTTWHSAKSNCQNTGPLSELLYVTTKSEWMYIKSLAANAGSSFIGPLPAGQVRAKEYWIDFYAAAQDGWHWPYRDDRDRNRLPMAVFNWAQDEPRYGSQNVPHCAFMQDTEDAGWAASYCAVNKPYICKKPRTRVAIITNSTAAPPVTGGFSCLAPFSSIADQCVYLNDTAVSWEDAQDSCHQIGGDLLSIHSAMQYENIGSRIHGSWVGLNSINDPMNPRVFSWSDGSPVSFTPWDISAGSNALYGDTSIFGQANCVVTQRTGYVVYTCEEEKPFACSSTKLSPTEGPDVITIPHDEGCNRWGIGHDRSCYYFGQTATGTGTRPPLNFEEAQTFCRTSYPGSRLLQVDSAREESFISRIIAQFGSDYWIGLKEERNPWDAFKFWLDGTRVLYTKWADGEPHVGPNGALGCVALQGSYNQGRYPGDWYVASCDLVKYALCEAPRAGVLPTRPTTTPGPNRNGCPTGWVQPTTLSGAPSNRCFKAFFGSSNGVTISEGPSGASYPKVSWAIAERFCNGYKTGHLASIETSQENDMVKSILLPDLTVGAEGHNYWIGLREETSPTGALRWAWSDGTPVTNTFFHSAVSHASDVQDCAAFDSATSRWIQQNCDLSWGWVCEVQQGVYRPNDVLPAIPTVIPANRTCGVDNSGAGVWYYIPETDECVFITRRLNTWNGAAYECFQLGSWLAVITAENNAFITESTSQFSTSAGSAQYWIGLHVTNPAEQRHEWINETPLTYARWETGEPNAYTTDTCGLLNSRSGKWIDQQCGRQHPYVCVKPSVGSFIPTPPPTPDRTKGGCAVGWVGFRGDCYYISKAFTEDKTFQTALNWCRGMMPHGDLASVLDSAENDFLITQIRHRSNPNVSYVSSNMWLGLKEKSPSSNEWAWTDGSAYQYTNWYYQYPKDPSFVVECIAMMSEINSAGTWKNFVCSGLNGFVCKAPKNMDLPAIQPTSDCPLSGFKRIGGACFRIVEIPGTHGTSWDAARQACRDLNPGDSRTDIATIHDIYENAFIRIMGEEMRTAGSFDVQAWIGMQERDGGYHWYNNCPATFTDIGSLINHPVEDQCLYQSGGHWVSTDCDTLGINYAVCEQRLTPCPVIANLTGGECPANFTRECSNHCFHIEGAYIHDNRTTRIGFAEARQLCRDLGGDLASVRNAEDQKCIFSYIQSAVWGHWIGLVYTFEGGLGRWQWLDEAMGLGPAVYTNWGTGEPNGASGSESCVEMYPNGYWNNVLCRNTVTRGYICQAPKRNIEVAKTTVVWTAPPTIARTTKAPATSPGPTIVVPVTSSPAFTGPQEGSTTHPVGQPGGKEAPGMSGGDVAGLVIGLLIAMTIIGAAAFMYLTGKTPRDVLRRFQTVGSSVRESTIHFTPKKYRKRADDREEIVVSPATGGGNPNYSGTDSETYT</sequence>
<dbReference type="EMBL" id="MTYJ01000014">
    <property type="protein sequence ID" value="OQV22957.1"/>
    <property type="molecule type" value="Genomic_DNA"/>
</dbReference>
<dbReference type="PANTHER" id="PTHR22803">
    <property type="entry name" value="MANNOSE, PHOSPHOLIPASE, LECTIN RECEPTOR RELATED"/>
    <property type="match status" value="1"/>
</dbReference>
<keyword evidence="3" id="KW-0812">Transmembrane</keyword>
<feature type="domain" description="C-type lectin" evidence="4">
    <location>
        <begin position="376"/>
        <end position="510"/>
    </location>
</feature>
<dbReference type="Gene3D" id="3.10.100.10">
    <property type="entry name" value="Mannose-Binding Protein A, subunit A"/>
    <property type="match status" value="8"/>
</dbReference>
<dbReference type="Proteomes" id="UP000192578">
    <property type="component" value="Unassembled WGS sequence"/>
</dbReference>
<dbReference type="SMART" id="SM00034">
    <property type="entry name" value="CLECT"/>
    <property type="match status" value="8"/>
</dbReference>
<evidence type="ECO:0000259" key="4">
    <source>
        <dbReference type="PROSITE" id="PS50041"/>
    </source>
</evidence>
<dbReference type="CDD" id="cd00037">
    <property type="entry name" value="CLECT"/>
    <property type="match status" value="7"/>
</dbReference>
<name>A0A1W0X5T2_HYPEX</name>
<feature type="domain" description="C-type lectin" evidence="4">
    <location>
        <begin position="63"/>
        <end position="198"/>
    </location>
</feature>
<feature type="region of interest" description="Disordered" evidence="2">
    <location>
        <begin position="1437"/>
        <end position="1471"/>
    </location>
</feature>
<reference evidence="6" key="1">
    <citation type="submission" date="2017-01" db="EMBL/GenBank/DDBJ databases">
        <title>Comparative genomics of anhydrobiosis in the tardigrade Hypsibius dujardini.</title>
        <authorList>
            <person name="Yoshida Y."/>
            <person name="Koutsovoulos G."/>
            <person name="Laetsch D."/>
            <person name="Stevens L."/>
            <person name="Kumar S."/>
            <person name="Horikawa D."/>
            <person name="Ishino K."/>
            <person name="Komine S."/>
            <person name="Tomita M."/>
            <person name="Blaxter M."/>
            <person name="Arakawa K."/>
        </authorList>
    </citation>
    <scope>NUCLEOTIDE SEQUENCE [LARGE SCALE GENOMIC DNA]</scope>
    <source>
        <strain evidence="6">Z151</strain>
    </source>
</reference>
<protein>
    <submittedName>
        <fullName evidence="5">C-type mannose receptor 2</fullName>
    </submittedName>
</protein>
<evidence type="ECO:0000256" key="1">
    <source>
        <dbReference type="ARBA" id="ARBA00023157"/>
    </source>
</evidence>
<keyword evidence="1" id="KW-1015">Disulfide bond</keyword>
<keyword evidence="6" id="KW-1185">Reference proteome</keyword>
<feature type="domain" description="C-type lectin" evidence="4">
    <location>
        <begin position="1182"/>
        <end position="1301"/>
    </location>
</feature>
<feature type="domain" description="C-type lectin" evidence="4">
    <location>
        <begin position="875"/>
        <end position="1007"/>
    </location>
</feature>
<proteinExistence type="predicted"/>
<evidence type="ECO:0000313" key="5">
    <source>
        <dbReference type="EMBL" id="OQV22957.1"/>
    </source>
</evidence>
<dbReference type="InterPro" id="IPR016187">
    <property type="entry name" value="CTDL_fold"/>
</dbReference>
<dbReference type="InterPro" id="IPR001304">
    <property type="entry name" value="C-type_lectin-like"/>
</dbReference>
<organism evidence="5 6">
    <name type="scientific">Hypsibius exemplaris</name>
    <name type="common">Freshwater tardigrade</name>
    <dbReference type="NCBI Taxonomy" id="2072580"/>
    <lineage>
        <taxon>Eukaryota</taxon>
        <taxon>Metazoa</taxon>
        <taxon>Ecdysozoa</taxon>
        <taxon>Tardigrada</taxon>
        <taxon>Eutardigrada</taxon>
        <taxon>Parachela</taxon>
        <taxon>Hypsibioidea</taxon>
        <taxon>Hypsibiidae</taxon>
        <taxon>Hypsibius</taxon>
    </lineage>
</organism>
<dbReference type="InterPro" id="IPR016186">
    <property type="entry name" value="C-type_lectin-like/link_sf"/>
</dbReference>
<accession>A0A1W0X5T2</accession>
<feature type="domain" description="C-type lectin" evidence="4">
    <location>
        <begin position="229"/>
        <end position="348"/>
    </location>
</feature>
<feature type="compositionally biased region" description="Polar residues" evidence="2">
    <location>
        <begin position="1357"/>
        <end position="1369"/>
    </location>
</feature>
<dbReference type="SUPFAM" id="SSF56436">
    <property type="entry name" value="C-type lectin-like"/>
    <property type="match status" value="8"/>
</dbReference>
<feature type="transmembrane region" description="Helical" evidence="3">
    <location>
        <begin position="1386"/>
        <end position="1409"/>
    </location>
</feature>
<comment type="caution">
    <text evidence="5">The sequence shown here is derived from an EMBL/GenBank/DDBJ whole genome shotgun (WGS) entry which is preliminary data.</text>
</comment>
<feature type="domain" description="C-type lectin" evidence="4">
    <location>
        <begin position="576"/>
        <end position="687"/>
    </location>
</feature>
<dbReference type="OrthoDB" id="6356110at2759"/>
<gene>
    <name evidence="5" type="ORF">BV898_03009</name>
</gene>
<dbReference type="InterPro" id="IPR050111">
    <property type="entry name" value="C-type_lectin/snaclec_domain"/>
</dbReference>
<evidence type="ECO:0000256" key="3">
    <source>
        <dbReference type="SAM" id="Phobius"/>
    </source>
</evidence>
<feature type="compositionally biased region" description="Polar residues" evidence="2">
    <location>
        <begin position="1460"/>
        <end position="1471"/>
    </location>
</feature>
<keyword evidence="5" id="KW-0675">Receptor</keyword>
<keyword evidence="3" id="KW-0472">Membrane</keyword>
<dbReference type="PROSITE" id="PS50041">
    <property type="entry name" value="C_TYPE_LECTIN_2"/>
    <property type="match status" value="8"/>
</dbReference>
<evidence type="ECO:0000313" key="6">
    <source>
        <dbReference type="Proteomes" id="UP000192578"/>
    </source>
</evidence>
<dbReference type="PROSITE" id="PS00615">
    <property type="entry name" value="C_TYPE_LECTIN_1"/>
    <property type="match status" value="2"/>
</dbReference>
<dbReference type="InterPro" id="IPR018378">
    <property type="entry name" value="C-type_lectin_CS"/>
</dbReference>
<feature type="region of interest" description="Disordered" evidence="2">
    <location>
        <begin position="1357"/>
        <end position="1379"/>
    </location>
</feature>